<gene>
    <name evidence="2" type="ORF">H5P30_01840</name>
</gene>
<keyword evidence="1" id="KW-1133">Transmembrane helix</keyword>
<evidence type="ECO:0000313" key="3">
    <source>
        <dbReference type="Proteomes" id="UP000525652"/>
    </source>
</evidence>
<dbReference type="Proteomes" id="UP000525652">
    <property type="component" value="Unassembled WGS sequence"/>
</dbReference>
<protein>
    <submittedName>
        <fullName evidence="2">Uncharacterized protein</fullName>
    </submittedName>
</protein>
<evidence type="ECO:0000313" key="2">
    <source>
        <dbReference type="EMBL" id="MBC2600516.1"/>
    </source>
</evidence>
<organism evidence="2 3">
    <name type="scientific">Puniceicoccus vermicola</name>
    <dbReference type="NCBI Taxonomy" id="388746"/>
    <lineage>
        <taxon>Bacteria</taxon>
        <taxon>Pseudomonadati</taxon>
        <taxon>Verrucomicrobiota</taxon>
        <taxon>Opitutia</taxon>
        <taxon>Puniceicoccales</taxon>
        <taxon>Puniceicoccaceae</taxon>
        <taxon>Puniceicoccus</taxon>
    </lineage>
</organism>
<feature type="transmembrane region" description="Helical" evidence="1">
    <location>
        <begin position="89"/>
        <end position="110"/>
    </location>
</feature>
<dbReference type="AlphaFoldDB" id="A0A7X1E2Y8"/>
<name>A0A7X1E2Y8_9BACT</name>
<keyword evidence="3" id="KW-1185">Reference proteome</keyword>
<proteinExistence type="predicted"/>
<comment type="caution">
    <text evidence="2">The sequence shown here is derived from an EMBL/GenBank/DDBJ whole genome shotgun (WGS) entry which is preliminary data.</text>
</comment>
<dbReference type="EMBL" id="JACHVA010000022">
    <property type="protein sequence ID" value="MBC2600516.1"/>
    <property type="molecule type" value="Genomic_DNA"/>
</dbReference>
<reference evidence="2 3" key="1">
    <citation type="submission" date="2020-07" db="EMBL/GenBank/DDBJ databases">
        <authorList>
            <person name="Feng X."/>
        </authorList>
    </citation>
    <scope>NUCLEOTIDE SEQUENCE [LARGE SCALE GENOMIC DNA]</scope>
    <source>
        <strain evidence="2 3">JCM14086</strain>
    </source>
</reference>
<sequence>MPESEPDPIELRCRTESVRSILTPILDLGMLILLNQSGAFRGLTHLGPPGVLLILGLVILLYLLVPILGLFWGIRSYRYSNSEDRKTRIFAMIGLALNSLFIAFAVMGLANVMRANLEAGG</sequence>
<evidence type="ECO:0000256" key="1">
    <source>
        <dbReference type="SAM" id="Phobius"/>
    </source>
</evidence>
<feature type="transmembrane region" description="Helical" evidence="1">
    <location>
        <begin position="52"/>
        <end position="77"/>
    </location>
</feature>
<keyword evidence="1" id="KW-0812">Transmembrane</keyword>
<dbReference type="RefSeq" id="WP_185691259.1">
    <property type="nucleotide sequence ID" value="NZ_JACHVA010000022.1"/>
</dbReference>
<keyword evidence="1" id="KW-0472">Membrane</keyword>
<accession>A0A7X1E2Y8</accession>